<dbReference type="STRING" id="1727163.AO498_16675"/>
<dbReference type="AlphaFoldDB" id="A0A142ESH9"/>
<accession>A0A142ESH9</accession>
<feature type="domain" description="Gcp-like" evidence="1">
    <location>
        <begin position="35"/>
        <end position="188"/>
    </location>
</feature>
<proteinExistence type="predicted"/>
<organism evidence="2 3">
    <name type="scientific">Algoriphagus sanaruensis</name>
    <dbReference type="NCBI Taxonomy" id="1727163"/>
    <lineage>
        <taxon>Bacteria</taxon>
        <taxon>Pseudomonadati</taxon>
        <taxon>Bacteroidota</taxon>
        <taxon>Cytophagia</taxon>
        <taxon>Cytophagales</taxon>
        <taxon>Cyclobacteriaceae</taxon>
        <taxon>Algoriphagus</taxon>
    </lineage>
</organism>
<dbReference type="GO" id="GO:0002949">
    <property type="term" value="P:tRNA threonylcarbamoyladenosine modification"/>
    <property type="evidence" value="ECO:0007669"/>
    <property type="project" value="InterPro"/>
</dbReference>
<dbReference type="PANTHER" id="PTHR11735">
    <property type="entry name" value="TRNA N6-ADENOSINE THREONYLCARBAMOYLTRANSFERASE"/>
    <property type="match status" value="1"/>
</dbReference>
<dbReference type="GO" id="GO:0005829">
    <property type="term" value="C:cytosol"/>
    <property type="evidence" value="ECO:0007669"/>
    <property type="project" value="TreeGrafter"/>
</dbReference>
<keyword evidence="3" id="KW-1185">Reference proteome</keyword>
<dbReference type="OrthoDB" id="9784166at2"/>
<reference evidence="3" key="1">
    <citation type="submission" date="2015-09" db="EMBL/GenBank/DDBJ databases">
        <title>Complete sequence of Algoriphagus sp. M8-2.</title>
        <authorList>
            <person name="Shintani M."/>
        </authorList>
    </citation>
    <scope>NUCLEOTIDE SEQUENCE [LARGE SCALE GENOMIC DNA]</scope>
    <source>
        <strain evidence="3">M8-2</strain>
    </source>
</reference>
<dbReference type="Gene3D" id="3.30.420.40">
    <property type="match status" value="2"/>
</dbReference>
<gene>
    <name evidence="2" type="ORF">AO498_16675</name>
</gene>
<evidence type="ECO:0000313" key="3">
    <source>
        <dbReference type="Proteomes" id="UP000073816"/>
    </source>
</evidence>
<reference evidence="2 3" key="2">
    <citation type="journal article" date="2016" name="Genome Announc.">
        <title>Complete Genome Sequence of Algoriphagus sp. Strain M8-2, Isolated from a Brackish Lake.</title>
        <authorList>
            <person name="Muraguchi Y."/>
            <person name="Kushimoto K."/>
            <person name="Ohtsubo Y."/>
            <person name="Suzuki T."/>
            <person name="Dohra H."/>
            <person name="Kimbara K."/>
            <person name="Shintani M."/>
        </authorList>
    </citation>
    <scope>NUCLEOTIDE SEQUENCE [LARGE SCALE GENOMIC DNA]</scope>
    <source>
        <strain evidence="2 3">M8-2</strain>
    </source>
</reference>
<dbReference type="KEGG" id="alm:AO498_16675"/>
<dbReference type="PATRIC" id="fig|1727163.4.peg.3495"/>
<dbReference type="InterPro" id="IPR000905">
    <property type="entry name" value="Gcp-like_dom"/>
</dbReference>
<dbReference type="InterPro" id="IPR022496">
    <property type="entry name" value="T6A_TsaB"/>
</dbReference>
<dbReference type="NCBIfam" id="TIGR03725">
    <property type="entry name" value="T6A_YeaZ"/>
    <property type="match status" value="1"/>
</dbReference>
<dbReference type="EMBL" id="CP012836">
    <property type="protein sequence ID" value="AMQ58084.1"/>
    <property type="molecule type" value="Genomic_DNA"/>
</dbReference>
<dbReference type="PANTHER" id="PTHR11735:SF11">
    <property type="entry name" value="TRNA THREONYLCARBAMOYLADENOSINE BIOSYNTHESIS PROTEIN TSAB"/>
    <property type="match status" value="1"/>
</dbReference>
<dbReference type="RefSeq" id="WP_067550062.1">
    <property type="nucleotide sequence ID" value="NZ_CP012836.1"/>
</dbReference>
<evidence type="ECO:0000313" key="2">
    <source>
        <dbReference type="EMBL" id="AMQ58084.1"/>
    </source>
</evidence>
<sequence length="229" mass="25252">MSRILSIETSTEVCSVAVHDAGKLLACAEINEQGAHAEKIMTLIDDVLRQGEISFKQVDAIAVGEGPGSYTGLRIGVSTAKGLAYAGDLPLVGVNTLQAIATSIEIESEDSIISLLDARRMEVYAQVFDDGYQPKSELWSEVIDESSFNEFFSSRKVFFVGSGLEKVKAVISFQNAEFRDEVKFSAAHFGKLAYEKFLKNEFVDIAYFVPNYLKEFKALQSKKNPLLNL</sequence>
<dbReference type="Proteomes" id="UP000073816">
    <property type="component" value="Chromosome"/>
</dbReference>
<dbReference type="CDD" id="cd24032">
    <property type="entry name" value="ASKHA_NBD_TsaB"/>
    <property type="match status" value="1"/>
</dbReference>
<dbReference type="Pfam" id="PF00814">
    <property type="entry name" value="TsaD"/>
    <property type="match status" value="1"/>
</dbReference>
<protein>
    <submittedName>
        <fullName evidence="2">tRNA threonylcarbamoyladenosine biosynthesisprotein TsaB</fullName>
    </submittedName>
</protein>
<evidence type="ECO:0000259" key="1">
    <source>
        <dbReference type="Pfam" id="PF00814"/>
    </source>
</evidence>
<dbReference type="SUPFAM" id="SSF53067">
    <property type="entry name" value="Actin-like ATPase domain"/>
    <property type="match status" value="2"/>
</dbReference>
<name>A0A142ESH9_9BACT</name>
<dbReference type="InterPro" id="IPR043129">
    <property type="entry name" value="ATPase_NBD"/>
</dbReference>